<dbReference type="AlphaFoldDB" id="A0A0C9YHY0"/>
<name>A0A0C9YHY0_9AGAM</name>
<organism evidence="2 3">
    <name type="scientific">Pisolithus microcarpus 441</name>
    <dbReference type="NCBI Taxonomy" id="765257"/>
    <lineage>
        <taxon>Eukaryota</taxon>
        <taxon>Fungi</taxon>
        <taxon>Dikarya</taxon>
        <taxon>Basidiomycota</taxon>
        <taxon>Agaricomycotina</taxon>
        <taxon>Agaricomycetes</taxon>
        <taxon>Agaricomycetidae</taxon>
        <taxon>Boletales</taxon>
        <taxon>Sclerodermatineae</taxon>
        <taxon>Pisolithaceae</taxon>
        <taxon>Pisolithus</taxon>
    </lineage>
</organism>
<keyword evidence="1" id="KW-0732">Signal</keyword>
<evidence type="ECO:0000256" key="1">
    <source>
        <dbReference type="SAM" id="SignalP"/>
    </source>
</evidence>
<evidence type="ECO:0000313" key="3">
    <source>
        <dbReference type="Proteomes" id="UP000054018"/>
    </source>
</evidence>
<dbReference type="EMBL" id="KN833862">
    <property type="protein sequence ID" value="KIK16301.1"/>
    <property type="molecule type" value="Genomic_DNA"/>
</dbReference>
<dbReference type="Proteomes" id="UP000054018">
    <property type="component" value="Unassembled WGS sequence"/>
</dbReference>
<gene>
    <name evidence="2" type="ORF">PISMIDRAFT_113695</name>
</gene>
<sequence>LLQLLICNGLFPTAPSQPCMAVSVELLGFYCALFEHSCDAVNALTSALHTQYVRRGFHLTKKDVRNYLLE</sequence>
<dbReference type="HOGENOM" id="CLU_004552_8_1_1"/>
<proteinExistence type="predicted"/>
<accession>A0A0C9YHY0</accession>
<reference evidence="3" key="2">
    <citation type="submission" date="2015-01" db="EMBL/GenBank/DDBJ databases">
        <title>Evolutionary Origins and Diversification of the Mycorrhizal Mutualists.</title>
        <authorList>
            <consortium name="DOE Joint Genome Institute"/>
            <consortium name="Mycorrhizal Genomics Consortium"/>
            <person name="Kohler A."/>
            <person name="Kuo A."/>
            <person name="Nagy L.G."/>
            <person name="Floudas D."/>
            <person name="Copeland A."/>
            <person name="Barry K.W."/>
            <person name="Cichocki N."/>
            <person name="Veneault-Fourrey C."/>
            <person name="LaButti K."/>
            <person name="Lindquist E.A."/>
            <person name="Lipzen A."/>
            <person name="Lundell T."/>
            <person name="Morin E."/>
            <person name="Murat C."/>
            <person name="Riley R."/>
            <person name="Ohm R."/>
            <person name="Sun H."/>
            <person name="Tunlid A."/>
            <person name="Henrissat B."/>
            <person name="Grigoriev I.V."/>
            <person name="Hibbett D.S."/>
            <person name="Martin F."/>
        </authorList>
    </citation>
    <scope>NUCLEOTIDE SEQUENCE [LARGE SCALE GENOMIC DNA]</scope>
    <source>
        <strain evidence="3">441</strain>
    </source>
</reference>
<dbReference type="OrthoDB" id="2647060at2759"/>
<keyword evidence="3" id="KW-1185">Reference proteome</keyword>
<feature type="chain" id="PRO_5002206728" evidence="1">
    <location>
        <begin position="17"/>
        <end position="70"/>
    </location>
</feature>
<dbReference type="STRING" id="765257.A0A0C9YHY0"/>
<protein>
    <submittedName>
        <fullName evidence="2">Uncharacterized protein</fullName>
    </submittedName>
</protein>
<evidence type="ECO:0000313" key="2">
    <source>
        <dbReference type="EMBL" id="KIK16301.1"/>
    </source>
</evidence>
<feature type="signal peptide" evidence="1">
    <location>
        <begin position="1"/>
        <end position="16"/>
    </location>
</feature>
<reference evidence="2 3" key="1">
    <citation type="submission" date="2014-04" db="EMBL/GenBank/DDBJ databases">
        <authorList>
            <consortium name="DOE Joint Genome Institute"/>
            <person name="Kuo A."/>
            <person name="Kohler A."/>
            <person name="Costa M.D."/>
            <person name="Nagy L.G."/>
            <person name="Floudas D."/>
            <person name="Copeland A."/>
            <person name="Barry K.W."/>
            <person name="Cichocki N."/>
            <person name="Veneault-Fourrey C."/>
            <person name="LaButti K."/>
            <person name="Lindquist E.A."/>
            <person name="Lipzen A."/>
            <person name="Lundell T."/>
            <person name="Morin E."/>
            <person name="Murat C."/>
            <person name="Sun H."/>
            <person name="Tunlid A."/>
            <person name="Henrissat B."/>
            <person name="Grigoriev I.V."/>
            <person name="Hibbett D.S."/>
            <person name="Martin F."/>
            <person name="Nordberg H.P."/>
            <person name="Cantor M.N."/>
            <person name="Hua S.X."/>
        </authorList>
    </citation>
    <scope>NUCLEOTIDE SEQUENCE [LARGE SCALE GENOMIC DNA]</scope>
    <source>
        <strain evidence="2 3">441</strain>
    </source>
</reference>
<feature type="non-terminal residue" evidence="2">
    <location>
        <position position="1"/>
    </location>
</feature>